<dbReference type="AlphaFoldDB" id="A0A839GKM4"/>
<keyword evidence="10" id="KW-0328">Glycosyltransferase</keyword>
<dbReference type="InterPro" id="IPR038107">
    <property type="entry name" value="Glycos_transf_N_sf"/>
</dbReference>
<dbReference type="Gene3D" id="3.40.50.2000">
    <property type="entry name" value="Glycogen Phosphorylase B"/>
    <property type="match status" value="1"/>
</dbReference>
<protein>
    <recommendedName>
        <fullName evidence="3 8">3-deoxy-D-manno-octulosonic acid transferase</fullName>
        <shortName evidence="8">Kdo transferase</shortName>
        <ecNumber evidence="2 8">2.4.99.12</ecNumber>
    </recommendedName>
    <alternativeName>
        <fullName evidence="5 8">Lipid IV(A) 3-deoxy-D-manno-octulosonic acid transferase</fullName>
    </alternativeName>
</protein>
<keyword evidence="8" id="KW-0448">Lipopolysaccharide biosynthesis</keyword>
<gene>
    <name evidence="10" type="ORF">FHS90_000214</name>
</gene>
<accession>A0A839GKM4</accession>
<comment type="pathway">
    <text evidence="1 8">Bacterial outer membrane biogenesis; LPS core biosynthesis.</text>
</comment>
<comment type="catalytic activity">
    <reaction evidence="6 8">
        <text>lipid IVA (E. coli) + CMP-3-deoxy-beta-D-manno-octulosonate = alpha-Kdo-(2-&gt;6)-lipid IVA (E. coli) + CMP + H(+)</text>
        <dbReference type="Rhea" id="RHEA:28066"/>
        <dbReference type="ChEBI" id="CHEBI:15378"/>
        <dbReference type="ChEBI" id="CHEBI:58603"/>
        <dbReference type="ChEBI" id="CHEBI:60364"/>
        <dbReference type="ChEBI" id="CHEBI:60377"/>
        <dbReference type="ChEBI" id="CHEBI:85987"/>
        <dbReference type="EC" id="2.4.99.12"/>
    </reaction>
</comment>
<dbReference type="SUPFAM" id="SSF53756">
    <property type="entry name" value="UDP-Glycosyltransferase/glycogen phosphorylase"/>
    <property type="match status" value="1"/>
</dbReference>
<reference evidence="10 11" key="1">
    <citation type="submission" date="2020-08" db="EMBL/GenBank/DDBJ databases">
        <title>Genomic Encyclopedia of Type Strains, Phase IV (KMG-IV): sequencing the most valuable type-strain genomes for metagenomic binning, comparative biology and taxonomic classification.</title>
        <authorList>
            <person name="Goeker M."/>
        </authorList>
    </citation>
    <scope>NUCLEOTIDE SEQUENCE [LARGE SCALE GENOMIC DNA]</scope>
    <source>
        <strain evidence="10 11">DSM 29854</strain>
    </source>
</reference>
<keyword evidence="11" id="KW-1185">Reference proteome</keyword>
<evidence type="ECO:0000259" key="9">
    <source>
        <dbReference type="Pfam" id="PF04413"/>
    </source>
</evidence>
<evidence type="ECO:0000256" key="5">
    <source>
        <dbReference type="ARBA" id="ARBA00031445"/>
    </source>
</evidence>
<dbReference type="Gene3D" id="3.40.50.11720">
    <property type="entry name" value="3-Deoxy-D-manno-octulosonic-acid transferase, N-terminal domain"/>
    <property type="match status" value="1"/>
</dbReference>
<dbReference type="PANTHER" id="PTHR42755">
    <property type="entry name" value="3-DEOXY-MANNO-OCTULOSONATE CYTIDYLYLTRANSFERASE"/>
    <property type="match status" value="1"/>
</dbReference>
<proteinExistence type="inferred from homology"/>
<dbReference type="EMBL" id="JACJIQ010000001">
    <property type="protein sequence ID" value="MBA9075517.1"/>
    <property type="molecule type" value="Genomic_DNA"/>
</dbReference>
<comment type="similarity">
    <text evidence="8">Belongs to the glycosyltransferase group 1 family.</text>
</comment>
<evidence type="ECO:0000256" key="2">
    <source>
        <dbReference type="ARBA" id="ARBA00012621"/>
    </source>
</evidence>
<name>A0A839GKM4_9BACT</name>
<evidence type="ECO:0000256" key="3">
    <source>
        <dbReference type="ARBA" id="ARBA00019077"/>
    </source>
</evidence>
<dbReference type="GO" id="GO:0005886">
    <property type="term" value="C:plasma membrane"/>
    <property type="evidence" value="ECO:0007669"/>
    <property type="project" value="UniProtKB-SubCell"/>
</dbReference>
<comment type="function">
    <text evidence="8">Involved in lipopolysaccharide (LPS) biosynthesis. Catalyzes the transfer of 3-deoxy-D-manno-octulosonate (Kdo) residue(s) from CMP-Kdo to lipid IV(A), the tetraacyldisaccharide-1,4'-bisphosphate precursor of lipid A.</text>
</comment>
<dbReference type="GO" id="GO:0009244">
    <property type="term" value="P:lipopolysaccharide core region biosynthetic process"/>
    <property type="evidence" value="ECO:0007669"/>
    <property type="project" value="UniProtKB-UniRule"/>
</dbReference>
<dbReference type="RefSeq" id="WP_182511244.1">
    <property type="nucleotide sequence ID" value="NZ_JACJIQ010000001.1"/>
</dbReference>
<evidence type="ECO:0000256" key="7">
    <source>
        <dbReference type="PIRSR" id="PIRSR639901-1"/>
    </source>
</evidence>
<evidence type="ECO:0000256" key="1">
    <source>
        <dbReference type="ARBA" id="ARBA00004713"/>
    </source>
</evidence>
<evidence type="ECO:0000256" key="4">
    <source>
        <dbReference type="ARBA" id="ARBA00022679"/>
    </source>
</evidence>
<dbReference type="PANTHER" id="PTHR42755:SF1">
    <property type="entry name" value="3-DEOXY-D-MANNO-OCTULOSONIC ACID TRANSFERASE, MITOCHONDRIAL-RELATED"/>
    <property type="match status" value="1"/>
</dbReference>
<keyword evidence="4 8" id="KW-0808">Transferase</keyword>
<evidence type="ECO:0000313" key="10">
    <source>
        <dbReference type="EMBL" id="MBA9075517.1"/>
    </source>
</evidence>
<feature type="active site" description="Proton acceptor" evidence="7">
    <location>
        <position position="62"/>
    </location>
</feature>
<dbReference type="UniPathway" id="UPA00958"/>
<dbReference type="EC" id="2.4.99.12" evidence="2 8"/>
<comment type="caution">
    <text evidence="10">The sequence shown here is derived from an EMBL/GenBank/DDBJ whole genome shotgun (WGS) entry which is preliminary data.</text>
</comment>
<evidence type="ECO:0000313" key="11">
    <source>
        <dbReference type="Proteomes" id="UP000563094"/>
    </source>
</evidence>
<dbReference type="Pfam" id="PF04413">
    <property type="entry name" value="Glycos_transf_N"/>
    <property type="match status" value="1"/>
</dbReference>
<dbReference type="InterPro" id="IPR039901">
    <property type="entry name" value="Kdotransferase"/>
</dbReference>
<feature type="domain" description="3-deoxy-D-manno-octulosonic-acid transferase N-terminal" evidence="9">
    <location>
        <begin position="39"/>
        <end position="208"/>
    </location>
</feature>
<comment type="subcellular location">
    <subcellularLocation>
        <location evidence="8">Cell membrane</location>
    </subcellularLocation>
</comment>
<sequence>MSKFLYNVGIRAYRLGVSLASPFHAKAAKWQQGRSQLFENLEKAFKDNKAPVIWFHCASLGEFEQGRPLIEGFRERHPEYKILLTFFSPSGYEVRKNYPGADYICYLPLDTKENARRFVQLVKPKMAVFVKYEFWHHFTKALKKRHIPLFSVSAIFRPNQIYFRKRGAFYRRILERFSHIYTQNQESATLLSSLNFSKVSTAGDTRVDRVLQTAASAAPIPVAAAFKGSSPVMVVGSSWPEDLKVLLPFLQQHLPHLKFILAPHEIRERELREIETRFPQQAVRFSQADAQTVARHQILLIDNIGMLSSLYQYADYAYVGGAFKTGLHNTLEPAVFGPPIFFGPKYAKFQEAIDLVEAGVAFPVKSTGELSAIFERLQKNPAEKNRIQSKAQEYLQKQAGASQRILTALEYWLPLPKA</sequence>
<keyword evidence="8" id="KW-0472">Membrane</keyword>
<dbReference type="GO" id="GO:0009245">
    <property type="term" value="P:lipid A biosynthetic process"/>
    <property type="evidence" value="ECO:0007669"/>
    <property type="project" value="TreeGrafter"/>
</dbReference>
<dbReference type="Proteomes" id="UP000563094">
    <property type="component" value="Unassembled WGS sequence"/>
</dbReference>
<evidence type="ECO:0000256" key="6">
    <source>
        <dbReference type="ARBA" id="ARBA00049183"/>
    </source>
</evidence>
<keyword evidence="8" id="KW-1003">Cell membrane</keyword>
<dbReference type="InterPro" id="IPR007507">
    <property type="entry name" value="Glycos_transf_N"/>
</dbReference>
<evidence type="ECO:0000256" key="8">
    <source>
        <dbReference type="RuleBase" id="RU365103"/>
    </source>
</evidence>
<dbReference type="GO" id="GO:0043842">
    <property type="term" value="F:Kdo transferase activity"/>
    <property type="evidence" value="ECO:0007669"/>
    <property type="project" value="UniProtKB-EC"/>
</dbReference>
<organism evidence="10 11">
    <name type="scientific">Rufibacter quisquiliarum</name>
    <dbReference type="NCBI Taxonomy" id="1549639"/>
    <lineage>
        <taxon>Bacteria</taxon>
        <taxon>Pseudomonadati</taxon>
        <taxon>Bacteroidota</taxon>
        <taxon>Cytophagia</taxon>
        <taxon>Cytophagales</taxon>
        <taxon>Hymenobacteraceae</taxon>
        <taxon>Rufibacter</taxon>
    </lineage>
</organism>